<evidence type="ECO:0000313" key="2">
    <source>
        <dbReference type="Proteomes" id="UP000257109"/>
    </source>
</evidence>
<gene>
    <name evidence="1" type="ORF">CR513_36960</name>
</gene>
<dbReference type="AlphaFoldDB" id="A0A371FVD7"/>
<feature type="non-terminal residue" evidence="1">
    <location>
        <position position="1"/>
    </location>
</feature>
<evidence type="ECO:0000313" key="1">
    <source>
        <dbReference type="EMBL" id="RDX82266.1"/>
    </source>
</evidence>
<organism evidence="1 2">
    <name type="scientific">Mucuna pruriens</name>
    <name type="common">Velvet bean</name>
    <name type="synonym">Dolichos pruriens</name>
    <dbReference type="NCBI Taxonomy" id="157652"/>
    <lineage>
        <taxon>Eukaryota</taxon>
        <taxon>Viridiplantae</taxon>
        <taxon>Streptophyta</taxon>
        <taxon>Embryophyta</taxon>
        <taxon>Tracheophyta</taxon>
        <taxon>Spermatophyta</taxon>
        <taxon>Magnoliopsida</taxon>
        <taxon>eudicotyledons</taxon>
        <taxon>Gunneridae</taxon>
        <taxon>Pentapetalae</taxon>
        <taxon>rosids</taxon>
        <taxon>fabids</taxon>
        <taxon>Fabales</taxon>
        <taxon>Fabaceae</taxon>
        <taxon>Papilionoideae</taxon>
        <taxon>50 kb inversion clade</taxon>
        <taxon>NPAAA clade</taxon>
        <taxon>indigoferoid/millettioid clade</taxon>
        <taxon>Phaseoleae</taxon>
        <taxon>Mucuna</taxon>
    </lineage>
</organism>
<proteinExistence type="predicted"/>
<keyword evidence="2" id="KW-1185">Reference proteome</keyword>
<sequence length="118" mass="13862">MEIEGHVMDKPPLFKDQNCDYWKQRMDLRGTKNRRQALRASKDLKKLPMEELLGAPKFHEIELNKDERQQKGKFIAHKVQKASKGSVSKPLKVEELCRDTSNEDCFEEDELSFISRKI</sequence>
<comment type="caution">
    <text evidence="1">The sequence shown here is derived from an EMBL/GenBank/DDBJ whole genome shotgun (WGS) entry which is preliminary data.</text>
</comment>
<dbReference type="EMBL" id="QJKJ01007677">
    <property type="protein sequence ID" value="RDX82266.1"/>
    <property type="molecule type" value="Genomic_DNA"/>
</dbReference>
<dbReference type="Proteomes" id="UP000257109">
    <property type="component" value="Unassembled WGS sequence"/>
</dbReference>
<reference evidence="1" key="1">
    <citation type="submission" date="2018-05" db="EMBL/GenBank/DDBJ databases">
        <title>Draft genome of Mucuna pruriens seed.</title>
        <authorList>
            <person name="Nnadi N.E."/>
            <person name="Vos R."/>
            <person name="Hasami M.H."/>
            <person name="Devisetty U.K."/>
            <person name="Aguiy J.C."/>
        </authorList>
    </citation>
    <scope>NUCLEOTIDE SEQUENCE [LARGE SCALE GENOMIC DNA]</scope>
    <source>
        <strain evidence="1">JCA_2017</strain>
    </source>
</reference>
<protein>
    <submittedName>
        <fullName evidence="1">Uncharacterized protein</fullName>
    </submittedName>
</protein>
<accession>A0A371FVD7</accession>
<name>A0A371FVD7_MUCPR</name>